<organism evidence="1 2">
    <name type="scientific">Hirschia litorea</name>
    <dbReference type="NCBI Taxonomy" id="1199156"/>
    <lineage>
        <taxon>Bacteria</taxon>
        <taxon>Pseudomonadati</taxon>
        <taxon>Pseudomonadota</taxon>
        <taxon>Alphaproteobacteria</taxon>
        <taxon>Hyphomonadales</taxon>
        <taxon>Hyphomonadaceae</taxon>
        <taxon>Hirschia</taxon>
    </lineage>
</organism>
<name>A0ABW2ILG6_9PROT</name>
<dbReference type="RefSeq" id="WP_382166896.1">
    <property type="nucleotide sequence ID" value="NZ_JBHTBR010000004.1"/>
</dbReference>
<dbReference type="EMBL" id="JBHTBR010000004">
    <property type="protein sequence ID" value="MFC7291660.1"/>
    <property type="molecule type" value="Genomic_DNA"/>
</dbReference>
<protein>
    <submittedName>
        <fullName evidence="1">Uncharacterized protein</fullName>
    </submittedName>
</protein>
<evidence type="ECO:0000313" key="1">
    <source>
        <dbReference type="EMBL" id="MFC7291660.1"/>
    </source>
</evidence>
<evidence type="ECO:0000313" key="2">
    <source>
        <dbReference type="Proteomes" id="UP001596492"/>
    </source>
</evidence>
<accession>A0ABW2ILG6</accession>
<reference evidence="2" key="1">
    <citation type="journal article" date="2019" name="Int. J. Syst. Evol. Microbiol.">
        <title>The Global Catalogue of Microorganisms (GCM) 10K type strain sequencing project: providing services to taxonomists for standard genome sequencing and annotation.</title>
        <authorList>
            <consortium name="The Broad Institute Genomics Platform"/>
            <consortium name="The Broad Institute Genome Sequencing Center for Infectious Disease"/>
            <person name="Wu L."/>
            <person name="Ma J."/>
        </authorList>
    </citation>
    <scope>NUCLEOTIDE SEQUENCE [LARGE SCALE GENOMIC DNA]</scope>
    <source>
        <strain evidence="2">CCUG 51308</strain>
    </source>
</reference>
<comment type="caution">
    <text evidence="1">The sequence shown here is derived from an EMBL/GenBank/DDBJ whole genome shotgun (WGS) entry which is preliminary data.</text>
</comment>
<keyword evidence="2" id="KW-1185">Reference proteome</keyword>
<dbReference type="Proteomes" id="UP001596492">
    <property type="component" value="Unassembled WGS sequence"/>
</dbReference>
<sequence length="249" mass="28107">MTVNKASFHLSRRLLLGGAGVSLLMPMPATARNLTRKNAPLLKLPASLVFLRLDENGAVAPSSLERRMWSQFTMNLGALVSRMEPIPHNNLIPGGQLETDLGLGSTILNARLAAQSQGYNYLVVYGVVPKNEGIKYKQKKKVVPSTSFIQNMRHKLAFWDWEYTDTPYIENRESHMDLMGEVHLLDLNGGAPLASAWAELPKRGLLTRWTSKDMRDEEIVQILVDGMQRKIQDLSMQNFEDQRSISQRF</sequence>
<proteinExistence type="predicted"/>
<gene>
    <name evidence="1" type="ORF">ACFQS8_08535</name>
</gene>